<organism evidence="1 2">
    <name type="scientific">Hymenobacter gelipurpurascens</name>
    <dbReference type="NCBI Taxonomy" id="89968"/>
    <lineage>
        <taxon>Bacteria</taxon>
        <taxon>Pseudomonadati</taxon>
        <taxon>Bacteroidota</taxon>
        <taxon>Cytophagia</taxon>
        <taxon>Cytophagales</taxon>
        <taxon>Hymenobacteraceae</taxon>
        <taxon>Hymenobacter</taxon>
    </lineage>
</organism>
<name>A0A212TJX8_9BACT</name>
<reference evidence="2" key="1">
    <citation type="submission" date="2017-06" db="EMBL/GenBank/DDBJ databases">
        <authorList>
            <person name="Varghese N."/>
            <person name="Submissions S."/>
        </authorList>
    </citation>
    <scope>NUCLEOTIDE SEQUENCE [LARGE SCALE GENOMIC DNA]</scope>
    <source>
        <strain evidence="2">DSM 11116</strain>
    </source>
</reference>
<dbReference type="AlphaFoldDB" id="A0A212TJX8"/>
<evidence type="ECO:0000313" key="1">
    <source>
        <dbReference type="EMBL" id="SNC66275.1"/>
    </source>
</evidence>
<evidence type="ECO:0000313" key="2">
    <source>
        <dbReference type="Proteomes" id="UP000198131"/>
    </source>
</evidence>
<accession>A0A212TJX8</accession>
<dbReference type="Proteomes" id="UP000198131">
    <property type="component" value="Unassembled WGS sequence"/>
</dbReference>
<gene>
    <name evidence="1" type="ORF">SAMN06265337_1556</name>
</gene>
<proteinExistence type="predicted"/>
<sequence>MSAVITSSCTFLPRAAARVASVCVMTGKKCKRVAGLNAGLLMVKKSKKRNPT</sequence>
<protein>
    <submittedName>
        <fullName evidence="1">Uncharacterized protein</fullName>
    </submittedName>
</protein>
<keyword evidence="2" id="KW-1185">Reference proteome</keyword>
<dbReference type="EMBL" id="FYEW01000001">
    <property type="protein sequence ID" value="SNC66275.1"/>
    <property type="molecule type" value="Genomic_DNA"/>
</dbReference>